<dbReference type="OrthoDB" id="202840at2759"/>
<dbReference type="InterPro" id="IPR040079">
    <property type="entry name" value="Glutathione_S-Trfase"/>
</dbReference>
<dbReference type="GO" id="GO:0016034">
    <property type="term" value="F:maleylacetoacetate isomerase activity"/>
    <property type="evidence" value="ECO:0007669"/>
    <property type="project" value="TreeGrafter"/>
</dbReference>
<dbReference type="InterPro" id="IPR036282">
    <property type="entry name" value="Glutathione-S-Trfase_C_sf"/>
</dbReference>
<dbReference type="PROSITE" id="PS50404">
    <property type="entry name" value="GST_NTER"/>
    <property type="match status" value="1"/>
</dbReference>
<name>A0A1Y2CB70_9FUNG</name>
<dbReference type="SUPFAM" id="SSF52833">
    <property type="entry name" value="Thioredoxin-like"/>
    <property type="match status" value="1"/>
</dbReference>
<dbReference type="InterPro" id="IPR004045">
    <property type="entry name" value="Glutathione_S-Trfase_N"/>
</dbReference>
<dbReference type="Pfam" id="PF14497">
    <property type="entry name" value="GST_C_3"/>
    <property type="match status" value="1"/>
</dbReference>
<dbReference type="AlphaFoldDB" id="A0A1Y2CB70"/>
<dbReference type="EMBL" id="MCGO01000023">
    <property type="protein sequence ID" value="ORY44094.1"/>
    <property type="molecule type" value="Genomic_DNA"/>
</dbReference>
<dbReference type="InterPro" id="IPR010987">
    <property type="entry name" value="Glutathione-S-Trfase_C-like"/>
</dbReference>
<dbReference type="Gene3D" id="1.20.1050.10">
    <property type="match status" value="1"/>
</dbReference>
<dbReference type="InterPro" id="IPR036249">
    <property type="entry name" value="Thioredoxin-like_sf"/>
</dbReference>
<dbReference type="SFLD" id="SFLDG00358">
    <property type="entry name" value="Main_(cytGST)"/>
    <property type="match status" value="1"/>
</dbReference>
<dbReference type="GO" id="GO:0006749">
    <property type="term" value="P:glutathione metabolic process"/>
    <property type="evidence" value="ECO:0007669"/>
    <property type="project" value="TreeGrafter"/>
</dbReference>
<evidence type="ECO:0000256" key="1">
    <source>
        <dbReference type="ARBA" id="ARBA00010007"/>
    </source>
</evidence>
<sequence>MSNETHLYISWTSSASRRVRTAVIFKQIPHNLIPISLENNTHKSAAYLEKNPSGYVPTLYHNGQYLSQSPAILEYLEEAYPNPPLLPKDPFARARVRELMNVVVCDIHPIQNKCVLEKVSELRKTSGRDVEFAQWAIRKGFTALETMLEGTMGKYSYGDEFSMADICIASQFYNAERYLVNVADFPNICTIMEAINSMPCIQQTHPSRQPVV</sequence>
<dbReference type="GO" id="GO:0004364">
    <property type="term" value="F:glutathione transferase activity"/>
    <property type="evidence" value="ECO:0007669"/>
    <property type="project" value="TreeGrafter"/>
</dbReference>
<dbReference type="Gene3D" id="3.40.30.10">
    <property type="entry name" value="Glutaredoxin"/>
    <property type="match status" value="1"/>
</dbReference>
<evidence type="ECO:0000259" key="2">
    <source>
        <dbReference type="PROSITE" id="PS50404"/>
    </source>
</evidence>
<dbReference type="GO" id="GO:0006559">
    <property type="term" value="P:L-phenylalanine catabolic process"/>
    <property type="evidence" value="ECO:0007669"/>
    <property type="project" value="TreeGrafter"/>
</dbReference>
<dbReference type="SFLD" id="SFLDS00019">
    <property type="entry name" value="Glutathione_Transferase_(cytos"/>
    <property type="match status" value="1"/>
</dbReference>
<dbReference type="InterPro" id="IPR005955">
    <property type="entry name" value="GST_Zeta"/>
</dbReference>
<evidence type="ECO:0000313" key="4">
    <source>
        <dbReference type="EMBL" id="ORY44094.1"/>
    </source>
</evidence>
<protein>
    <submittedName>
        <fullName evidence="4">Maleylacetoacetate isomerase</fullName>
    </submittedName>
</protein>
<dbReference type="SUPFAM" id="SSF47616">
    <property type="entry name" value="GST C-terminal domain-like"/>
    <property type="match status" value="1"/>
</dbReference>
<accession>A0A1Y2CB70</accession>
<dbReference type="GO" id="GO:0005737">
    <property type="term" value="C:cytoplasm"/>
    <property type="evidence" value="ECO:0007669"/>
    <property type="project" value="InterPro"/>
</dbReference>
<evidence type="ECO:0000313" key="5">
    <source>
        <dbReference type="Proteomes" id="UP000193642"/>
    </source>
</evidence>
<comment type="caution">
    <text evidence="4">The sequence shown here is derived from an EMBL/GenBank/DDBJ whole genome shotgun (WGS) entry which is preliminary data.</text>
</comment>
<dbReference type="InterPro" id="IPR004046">
    <property type="entry name" value="GST_C"/>
</dbReference>
<proteinExistence type="inferred from homology"/>
<dbReference type="InterPro" id="IPR034330">
    <property type="entry name" value="GST_Zeta_C"/>
</dbReference>
<dbReference type="FunFam" id="1.20.1050.10:FF:000010">
    <property type="entry name" value="Maleylacetoacetate isomerase isoform 1"/>
    <property type="match status" value="1"/>
</dbReference>
<dbReference type="CDD" id="cd03191">
    <property type="entry name" value="GST_C_Zeta"/>
    <property type="match status" value="1"/>
</dbReference>
<dbReference type="Pfam" id="PF13417">
    <property type="entry name" value="GST_N_3"/>
    <property type="match status" value="1"/>
</dbReference>
<dbReference type="STRING" id="329046.A0A1Y2CB70"/>
<dbReference type="PANTHER" id="PTHR42673">
    <property type="entry name" value="MALEYLACETOACETATE ISOMERASE"/>
    <property type="match status" value="1"/>
</dbReference>
<dbReference type="Proteomes" id="UP000193642">
    <property type="component" value="Unassembled WGS sequence"/>
</dbReference>
<dbReference type="PANTHER" id="PTHR42673:SF4">
    <property type="entry name" value="MALEYLACETOACETATE ISOMERASE"/>
    <property type="match status" value="1"/>
</dbReference>
<reference evidence="4 5" key="1">
    <citation type="submission" date="2016-07" db="EMBL/GenBank/DDBJ databases">
        <title>Pervasive Adenine N6-methylation of Active Genes in Fungi.</title>
        <authorList>
            <consortium name="DOE Joint Genome Institute"/>
            <person name="Mondo S.J."/>
            <person name="Dannebaum R.O."/>
            <person name="Kuo R.C."/>
            <person name="Labutti K."/>
            <person name="Haridas S."/>
            <person name="Kuo A."/>
            <person name="Salamov A."/>
            <person name="Ahrendt S.R."/>
            <person name="Lipzen A."/>
            <person name="Sullivan W."/>
            <person name="Andreopoulos W.B."/>
            <person name="Clum A."/>
            <person name="Lindquist E."/>
            <person name="Daum C."/>
            <person name="Ramamoorthy G.K."/>
            <person name="Gryganskyi A."/>
            <person name="Culley D."/>
            <person name="Magnuson J.K."/>
            <person name="James T.Y."/>
            <person name="O'Malley M.A."/>
            <person name="Stajich J.E."/>
            <person name="Spatafora J.W."/>
            <person name="Visel A."/>
            <person name="Grigoriev I.V."/>
        </authorList>
    </citation>
    <scope>NUCLEOTIDE SEQUENCE [LARGE SCALE GENOMIC DNA]</scope>
    <source>
        <strain evidence="4 5">JEL800</strain>
    </source>
</reference>
<feature type="domain" description="GST N-terminal" evidence="2">
    <location>
        <begin position="3"/>
        <end position="84"/>
    </location>
</feature>
<comment type="similarity">
    <text evidence="1">Belongs to the GST superfamily. Zeta family.</text>
</comment>
<keyword evidence="5" id="KW-1185">Reference proteome</keyword>
<keyword evidence="4" id="KW-0413">Isomerase</keyword>
<dbReference type="PROSITE" id="PS50405">
    <property type="entry name" value="GST_CTER"/>
    <property type="match status" value="1"/>
</dbReference>
<dbReference type="NCBIfam" id="TIGR01262">
    <property type="entry name" value="maiA"/>
    <property type="match status" value="1"/>
</dbReference>
<evidence type="ECO:0000259" key="3">
    <source>
        <dbReference type="PROSITE" id="PS50405"/>
    </source>
</evidence>
<feature type="domain" description="GST C-terminal" evidence="3">
    <location>
        <begin position="89"/>
        <end position="212"/>
    </location>
</feature>
<gene>
    <name evidence="4" type="ORF">BCR33DRAFT_697854</name>
</gene>
<organism evidence="4 5">
    <name type="scientific">Rhizoclosmatium globosum</name>
    <dbReference type="NCBI Taxonomy" id="329046"/>
    <lineage>
        <taxon>Eukaryota</taxon>
        <taxon>Fungi</taxon>
        <taxon>Fungi incertae sedis</taxon>
        <taxon>Chytridiomycota</taxon>
        <taxon>Chytridiomycota incertae sedis</taxon>
        <taxon>Chytridiomycetes</taxon>
        <taxon>Chytridiales</taxon>
        <taxon>Chytriomycetaceae</taxon>
        <taxon>Rhizoclosmatium</taxon>
    </lineage>
</organism>